<keyword evidence="4" id="KW-1185">Reference proteome</keyword>
<comment type="similarity">
    <text evidence="1">Belongs to the YciI family.</text>
</comment>
<accession>A0ABV2QLI7</accession>
<evidence type="ECO:0000313" key="4">
    <source>
        <dbReference type="Proteomes" id="UP001549257"/>
    </source>
</evidence>
<dbReference type="PANTHER" id="PTHR35174:SF3">
    <property type="entry name" value="BLL7171 PROTEIN"/>
    <property type="match status" value="1"/>
</dbReference>
<comment type="caution">
    <text evidence="3">The sequence shown here is derived from an EMBL/GenBank/DDBJ whole genome shotgun (WGS) entry which is preliminary data.</text>
</comment>
<proteinExistence type="inferred from homology"/>
<dbReference type="SUPFAM" id="SSF54909">
    <property type="entry name" value="Dimeric alpha+beta barrel"/>
    <property type="match status" value="1"/>
</dbReference>
<protein>
    <recommendedName>
        <fullName evidence="2">YCII-related domain-containing protein</fullName>
    </recommendedName>
</protein>
<dbReference type="InterPro" id="IPR011008">
    <property type="entry name" value="Dimeric_a/b-barrel"/>
</dbReference>
<dbReference type="EMBL" id="JBEPSJ010000001">
    <property type="protein sequence ID" value="MET4581914.1"/>
    <property type="molecule type" value="Genomic_DNA"/>
</dbReference>
<dbReference type="PANTHER" id="PTHR35174">
    <property type="entry name" value="BLL7171 PROTEIN-RELATED"/>
    <property type="match status" value="1"/>
</dbReference>
<dbReference type="Pfam" id="PF03795">
    <property type="entry name" value="YCII"/>
    <property type="match status" value="1"/>
</dbReference>
<evidence type="ECO:0000256" key="1">
    <source>
        <dbReference type="ARBA" id="ARBA00007689"/>
    </source>
</evidence>
<feature type="domain" description="YCII-related" evidence="2">
    <location>
        <begin position="38"/>
        <end position="109"/>
    </location>
</feature>
<gene>
    <name evidence="3" type="ORF">ABIE21_001404</name>
</gene>
<name>A0ABV2QLI7_9MICO</name>
<evidence type="ECO:0000259" key="2">
    <source>
        <dbReference type="Pfam" id="PF03795"/>
    </source>
</evidence>
<organism evidence="3 4">
    <name type="scientific">Conyzicola nivalis</name>
    <dbReference type="NCBI Taxonomy" id="1477021"/>
    <lineage>
        <taxon>Bacteria</taxon>
        <taxon>Bacillati</taxon>
        <taxon>Actinomycetota</taxon>
        <taxon>Actinomycetes</taxon>
        <taxon>Micrococcales</taxon>
        <taxon>Microbacteriaceae</taxon>
        <taxon>Conyzicola</taxon>
    </lineage>
</organism>
<dbReference type="Proteomes" id="UP001549257">
    <property type="component" value="Unassembled WGS sequence"/>
</dbReference>
<sequence length="110" mass="11820">MEFLFFIADADDTDVGPEFEADARSWVAETDGSGARIHGNRLRPAADATVVKVRGGEVVTSPGAVATGVDWIAGFDVIEAADLEAAIEIARRHPMARAGQIEIRPVWPFE</sequence>
<reference evidence="3 4" key="1">
    <citation type="submission" date="2024-06" db="EMBL/GenBank/DDBJ databases">
        <title>Sorghum-associated microbial communities from plants grown in Nebraska, USA.</title>
        <authorList>
            <person name="Schachtman D."/>
        </authorList>
    </citation>
    <scope>NUCLEOTIDE SEQUENCE [LARGE SCALE GENOMIC DNA]</scope>
    <source>
        <strain evidence="3 4">2857</strain>
    </source>
</reference>
<dbReference type="InterPro" id="IPR005545">
    <property type="entry name" value="YCII"/>
</dbReference>
<evidence type="ECO:0000313" key="3">
    <source>
        <dbReference type="EMBL" id="MET4581914.1"/>
    </source>
</evidence>
<dbReference type="Gene3D" id="3.30.70.1060">
    <property type="entry name" value="Dimeric alpha+beta barrel"/>
    <property type="match status" value="1"/>
</dbReference>
<dbReference type="RefSeq" id="WP_354024073.1">
    <property type="nucleotide sequence ID" value="NZ_JBEPSJ010000001.1"/>
</dbReference>